<evidence type="ECO:0000313" key="2">
    <source>
        <dbReference type="EMBL" id="KAF0901892.1"/>
    </source>
</evidence>
<reference evidence="2 3" key="1">
    <citation type="submission" date="2019-11" db="EMBL/GenBank/DDBJ databases">
        <title>Whole genome sequence of Oryza granulata.</title>
        <authorList>
            <person name="Li W."/>
        </authorList>
    </citation>
    <scope>NUCLEOTIDE SEQUENCE [LARGE SCALE GENOMIC DNA]</scope>
    <source>
        <strain evidence="3">cv. Menghai</strain>
        <tissue evidence="2">Leaf</tissue>
    </source>
</reference>
<keyword evidence="3" id="KW-1185">Reference proteome</keyword>
<comment type="caution">
    <text evidence="2">The sequence shown here is derived from an EMBL/GenBank/DDBJ whole genome shotgun (WGS) entry which is preliminary data.</text>
</comment>
<dbReference type="EMBL" id="SPHZ02000008">
    <property type="protein sequence ID" value="KAF0901892.1"/>
    <property type="molecule type" value="Genomic_DNA"/>
</dbReference>
<evidence type="ECO:0000313" key="3">
    <source>
        <dbReference type="Proteomes" id="UP000479710"/>
    </source>
</evidence>
<organism evidence="2 3">
    <name type="scientific">Oryza meyeriana var. granulata</name>
    <dbReference type="NCBI Taxonomy" id="110450"/>
    <lineage>
        <taxon>Eukaryota</taxon>
        <taxon>Viridiplantae</taxon>
        <taxon>Streptophyta</taxon>
        <taxon>Embryophyta</taxon>
        <taxon>Tracheophyta</taxon>
        <taxon>Spermatophyta</taxon>
        <taxon>Magnoliopsida</taxon>
        <taxon>Liliopsida</taxon>
        <taxon>Poales</taxon>
        <taxon>Poaceae</taxon>
        <taxon>BOP clade</taxon>
        <taxon>Oryzoideae</taxon>
        <taxon>Oryzeae</taxon>
        <taxon>Oryzinae</taxon>
        <taxon>Oryza</taxon>
        <taxon>Oryza meyeriana</taxon>
    </lineage>
</organism>
<dbReference type="Proteomes" id="UP000479710">
    <property type="component" value="Unassembled WGS sequence"/>
</dbReference>
<feature type="region of interest" description="Disordered" evidence="1">
    <location>
        <begin position="1"/>
        <end position="29"/>
    </location>
</feature>
<name>A0A6G1CNZ7_9ORYZ</name>
<evidence type="ECO:0000256" key="1">
    <source>
        <dbReference type="SAM" id="MobiDB-lite"/>
    </source>
</evidence>
<protein>
    <submittedName>
        <fullName evidence="2">Uncharacterized protein</fullName>
    </submittedName>
</protein>
<proteinExistence type="predicted"/>
<gene>
    <name evidence="2" type="ORF">E2562_006502</name>
</gene>
<dbReference type="AlphaFoldDB" id="A0A6G1CNZ7"/>
<accession>A0A6G1CNZ7</accession>
<sequence length="135" mass="14735">MEEGPAWTDIQRRQRTAHSREGNDPPITNYYERALKTTSSIPRSLEGWCFNCLGSGHLASASKETTGEEGGRGPRGHPATCINIYNFHQVQFMEQFRVGEPGMLPAPGMERNEPWLGAHALLASVLGTGPEVSAA</sequence>